<protein>
    <submittedName>
        <fullName evidence="6">DNA-binding protein H-NS</fullName>
    </submittedName>
</protein>
<keyword evidence="3" id="KW-0963">Cytoplasm</keyword>
<dbReference type="SUPFAM" id="SSF81273">
    <property type="entry name" value="H-NS histone-like proteins"/>
    <property type="match status" value="1"/>
</dbReference>
<dbReference type="GO" id="GO:0032993">
    <property type="term" value="C:protein-DNA complex"/>
    <property type="evidence" value="ECO:0007669"/>
    <property type="project" value="TreeGrafter"/>
</dbReference>
<comment type="similarity">
    <text evidence="2">Belongs to the histone-like protein H-NS family.</text>
</comment>
<dbReference type="AlphaFoldDB" id="A0A450YV22"/>
<evidence type="ECO:0000256" key="1">
    <source>
        <dbReference type="ARBA" id="ARBA00004453"/>
    </source>
</evidence>
<dbReference type="PANTHER" id="PTHR38097:SF2">
    <property type="entry name" value="DNA-BINDING PROTEIN STPA"/>
    <property type="match status" value="1"/>
</dbReference>
<evidence type="ECO:0000259" key="5">
    <source>
        <dbReference type="SMART" id="SM00528"/>
    </source>
</evidence>
<dbReference type="EMBL" id="CAADFU010000250">
    <property type="protein sequence ID" value="VFK49829.1"/>
    <property type="molecule type" value="Genomic_DNA"/>
</dbReference>
<dbReference type="Pfam" id="PF00816">
    <property type="entry name" value="Histone_HNS"/>
    <property type="match status" value="1"/>
</dbReference>
<dbReference type="InterPro" id="IPR027444">
    <property type="entry name" value="H-NS_C_dom"/>
</dbReference>
<keyword evidence="4 6" id="KW-0238">DNA-binding</keyword>
<dbReference type="Gene3D" id="4.10.430.10">
    <property type="entry name" value="Histone-like protein H-NS, C-terminal domain"/>
    <property type="match status" value="1"/>
</dbReference>
<dbReference type="GO" id="GO:0009295">
    <property type="term" value="C:nucleoid"/>
    <property type="evidence" value="ECO:0007669"/>
    <property type="project" value="UniProtKB-SubCell"/>
</dbReference>
<proteinExistence type="inferred from homology"/>
<feature type="domain" description="DNA-binding protein H-NS-like C-terminal" evidence="5">
    <location>
        <begin position="64"/>
        <end position="109"/>
    </location>
</feature>
<dbReference type="InterPro" id="IPR037150">
    <property type="entry name" value="H-NS_C_dom_sf"/>
</dbReference>
<evidence type="ECO:0000256" key="3">
    <source>
        <dbReference type="ARBA" id="ARBA00022490"/>
    </source>
</evidence>
<dbReference type="SMART" id="SM00528">
    <property type="entry name" value="HNS"/>
    <property type="match status" value="1"/>
</dbReference>
<name>A0A450YV22_9GAMM</name>
<evidence type="ECO:0000256" key="2">
    <source>
        <dbReference type="ARBA" id="ARBA00010610"/>
    </source>
</evidence>
<comment type="subcellular location">
    <subcellularLocation>
        <location evidence="1">Cytoplasm</location>
        <location evidence="1">Nucleoid</location>
    </subcellularLocation>
</comment>
<dbReference type="EMBL" id="CAADFR010000223">
    <property type="protein sequence ID" value="VFK45384.1"/>
    <property type="molecule type" value="Genomic_DNA"/>
</dbReference>
<gene>
    <name evidence="7" type="ORF">BECKSD772E_GA0070983_12504</name>
    <name evidence="6" type="ORF">BECKSD772F_GA0070984_12233</name>
</gene>
<dbReference type="GO" id="GO:0003680">
    <property type="term" value="F:minor groove of adenine-thymine-rich DNA binding"/>
    <property type="evidence" value="ECO:0007669"/>
    <property type="project" value="TreeGrafter"/>
</dbReference>
<dbReference type="GO" id="GO:0003681">
    <property type="term" value="F:bent DNA binding"/>
    <property type="evidence" value="ECO:0007669"/>
    <property type="project" value="TreeGrafter"/>
</dbReference>
<dbReference type="PANTHER" id="PTHR38097">
    <property type="match status" value="1"/>
</dbReference>
<evidence type="ECO:0000256" key="4">
    <source>
        <dbReference type="ARBA" id="ARBA00023125"/>
    </source>
</evidence>
<reference evidence="6" key="1">
    <citation type="submission" date="2019-02" db="EMBL/GenBank/DDBJ databases">
        <authorList>
            <person name="Gruber-Vodicka R. H."/>
            <person name="Seah K. B. B."/>
        </authorList>
    </citation>
    <scope>NUCLEOTIDE SEQUENCE</scope>
    <source>
        <strain evidence="7">BECK_S1320</strain>
        <strain evidence="6">BECK_S1321</strain>
    </source>
</reference>
<dbReference type="GO" id="GO:0005829">
    <property type="term" value="C:cytosol"/>
    <property type="evidence" value="ECO:0007669"/>
    <property type="project" value="TreeGrafter"/>
</dbReference>
<sequence>MSKFDLSEIAFQDLVKLRDELNASIDNRRETEKQQLFQEIRHKVLERGFTMAEIFGGDELLKSFKHRAPIAPKYQNPDNPDQQWSGRGRKPGWILALLEEGRTLDDLRIGEEVD</sequence>
<organism evidence="6">
    <name type="scientific">Candidatus Kentrum sp. SD</name>
    <dbReference type="NCBI Taxonomy" id="2126332"/>
    <lineage>
        <taxon>Bacteria</taxon>
        <taxon>Pseudomonadati</taxon>
        <taxon>Pseudomonadota</taxon>
        <taxon>Gammaproteobacteria</taxon>
        <taxon>Candidatus Kentrum</taxon>
    </lineage>
</organism>
<dbReference type="GO" id="GO:0001217">
    <property type="term" value="F:DNA-binding transcription repressor activity"/>
    <property type="evidence" value="ECO:0007669"/>
    <property type="project" value="TreeGrafter"/>
</dbReference>
<evidence type="ECO:0000313" key="7">
    <source>
        <dbReference type="EMBL" id="VFK49829.1"/>
    </source>
</evidence>
<evidence type="ECO:0000313" key="6">
    <source>
        <dbReference type="EMBL" id="VFK45384.1"/>
    </source>
</evidence>
<dbReference type="GO" id="GO:0000976">
    <property type="term" value="F:transcription cis-regulatory region binding"/>
    <property type="evidence" value="ECO:0007669"/>
    <property type="project" value="TreeGrafter"/>
</dbReference>
<accession>A0A450YV22</accession>